<evidence type="ECO:0000313" key="2">
    <source>
        <dbReference type="EMBL" id="KAD6795278.1"/>
    </source>
</evidence>
<organism evidence="2 3">
    <name type="scientific">Mikania micrantha</name>
    <name type="common">bitter vine</name>
    <dbReference type="NCBI Taxonomy" id="192012"/>
    <lineage>
        <taxon>Eukaryota</taxon>
        <taxon>Viridiplantae</taxon>
        <taxon>Streptophyta</taxon>
        <taxon>Embryophyta</taxon>
        <taxon>Tracheophyta</taxon>
        <taxon>Spermatophyta</taxon>
        <taxon>Magnoliopsida</taxon>
        <taxon>eudicotyledons</taxon>
        <taxon>Gunneridae</taxon>
        <taxon>Pentapetalae</taxon>
        <taxon>asterids</taxon>
        <taxon>campanulids</taxon>
        <taxon>Asterales</taxon>
        <taxon>Asteraceae</taxon>
        <taxon>Asteroideae</taxon>
        <taxon>Heliantheae alliance</taxon>
        <taxon>Eupatorieae</taxon>
        <taxon>Mikania</taxon>
    </lineage>
</organism>
<feature type="domain" description="Reverse transcriptase Ty1/copia-type" evidence="1">
    <location>
        <begin position="3"/>
        <end position="104"/>
    </location>
</feature>
<evidence type="ECO:0000259" key="1">
    <source>
        <dbReference type="Pfam" id="PF07727"/>
    </source>
</evidence>
<evidence type="ECO:0000313" key="3">
    <source>
        <dbReference type="Proteomes" id="UP000326396"/>
    </source>
</evidence>
<dbReference type="SUPFAM" id="SSF56672">
    <property type="entry name" value="DNA/RNA polymerases"/>
    <property type="match status" value="1"/>
</dbReference>
<dbReference type="InterPro" id="IPR043502">
    <property type="entry name" value="DNA/RNA_pol_sf"/>
</dbReference>
<dbReference type="EMBL" id="SZYD01000003">
    <property type="protein sequence ID" value="KAD6795278.1"/>
    <property type="molecule type" value="Genomic_DNA"/>
</dbReference>
<sequence length="182" mass="21038">MEGFQKSKYDHTLFIKYTAKGMVIVSLYVDDLIYTGNNEDMCDEFRNSMMLEFEMTNLGRMKYFLGVEVLQSDEGIRMGQMKYAIEILERFNMWDSNGVKNPIVPGSTVTKTGDKTKVDETMYKSLVGSLMYLTVTRPDLMYAVCYISRFMADPRDEHLQLAKRILRYVKSTYGYGHGIVAE</sequence>
<dbReference type="InterPro" id="IPR013103">
    <property type="entry name" value="RVT_2"/>
</dbReference>
<protein>
    <recommendedName>
        <fullName evidence="1">Reverse transcriptase Ty1/copia-type domain-containing protein</fullName>
    </recommendedName>
</protein>
<gene>
    <name evidence="2" type="ORF">E3N88_06174</name>
</gene>
<dbReference type="Proteomes" id="UP000326396">
    <property type="component" value="Linkage Group LG11"/>
</dbReference>
<comment type="caution">
    <text evidence="2">The sequence shown here is derived from an EMBL/GenBank/DDBJ whole genome shotgun (WGS) entry which is preliminary data.</text>
</comment>
<keyword evidence="3" id="KW-1185">Reference proteome</keyword>
<dbReference type="AlphaFoldDB" id="A0A5N6PN22"/>
<dbReference type="PANTHER" id="PTHR11439">
    <property type="entry name" value="GAG-POL-RELATED RETROTRANSPOSON"/>
    <property type="match status" value="1"/>
</dbReference>
<dbReference type="Pfam" id="PF07727">
    <property type="entry name" value="RVT_2"/>
    <property type="match status" value="1"/>
</dbReference>
<dbReference type="PANTHER" id="PTHR11439:SF517">
    <property type="entry name" value="CYSTEINE-RICH RLK (RECEPTOR-LIKE PROTEIN KINASE) 8"/>
    <property type="match status" value="1"/>
</dbReference>
<dbReference type="OrthoDB" id="1740642at2759"/>
<name>A0A5N6PN22_9ASTR</name>
<proteinExistence type="predicted"/>
<accession>A0A5N6PN22</accession>
<reference evidence="2 3" key="1">
    <citation type="submission" date="2019-05" db="EMBL/GenBank/DDBJ databases">
        <title>Mikania micrantha, genome provides insights into the molecular mechanism of rapid growth.</title>
        <authorList>
            <person name="Liu B."/>
        </authorList>
    </citation>
    <scope>NUCLEOTIDE SEQUENCE [LARGE SCALE GENOMIC DNA]</scope>
    <source>
        <strain evidence="2">NLD-2019</strain>
        <tissue evidence="2">Leaf</tissue>
    </source>
</reference>